<dbReference type="Gene3D" id="1.10.390.10">
    <property type="entry name" value="Neutral Protease Domain 2"/>
    <property type="match status" value="1"/>
</dbReference>
<dbReference type="Proteomes" id="UP000295375">
    <property type="component" value="Unassembled WGS sequence"/>
</dbReference>
<keyword evidence="5" id="KW-1185">Reference proteome</keyword>
<reference evidence="4 5" key="1">
    <citation type="submission" date="2019-03" db="EMBL/GenBank/DDBJ databases">
        <title>Genomic Encyclopedia of Type Strains, Phase IV (KMG-IV): sequencing the most valuable type-strain genomes for metagenomic binning, comparative biology and taxonomic classification.</title>
        <authorList>
            <person name="Goeker M."/>
        </authorList>
    </citation>
    <scope>NUCLEOTIDE SEQUENCE [LARGE SCALE GENOMIC DNA]</scope>
    <source>
        <strain evidence="4 5">DSM 103792</strain>
    </source>
</reference>
<gene>
    <name evidence="4" type="ORF">EV696_103321</name>
</gene>
<keyword evidence="4" id="KW-0645">Protease</keyword>
<feature type="chain" id="PRO_5020991798" evidence="1">
    <location>
        <begin position="22"/>
        <end position="481"/>
    </location>
</feature>
<dbReference type="RefSeq" id="WP_157591280.1">
    <property type="nucleotide sequence ID" value="NZ_CP037953.1"/>
</dbReference>
<accession>A0A4R6UUK8</accession>
<evidence type="ECO:0000259" key="3">
    <source>
        <dbReference type="Pfam" id="PF17899"/>
    </source>
</evidence>
<evidence type="ECO:0000256" key="1">
    <source>
        <dbReference type="SAM" id="SignalP"/>
    </source>
</evidence>
<dbReference type="GO" id="GO:0006508">
    <property type="term" value="P:proteolysis"/>
    <property type="evidence" value="ECO:0007669"/>
    <property type="project" value="UniProtKB-KW"/>
</dbReference>
<dbReference type="InterPro" id="IPR040756">
    <property type="entry name" value="Peptidase_M61_N"/>
</dbReference>
<dbReference type="InterPro" id="IPR007963">
    <property type="entry name" value="Peptidase_M61_catalytic"/>
</dbReference>
<feature type="domain" description="Peptidase M61 catalytic" evidence="2">
    <location>
        <begin position="279"/>
        <end position="358"/>
    </location>
</feature>
<protein>
    <submittedName>
        <fullName evidence="4">Putative metalloprotease with PDZ domain</fullName>
    </submittedName>
</protein>
<dbReference type="SUPFAM" id="SSF55486">
    <property type="entry name" value="Metalloproteases ('zincins'), catalytic domain"/>
    <property type="match status" value="1"/>
</dbReference>
<dbReference type="InterPro" id="IPR027268">
    <property type="entry name" value="Peptidase_M4/M1_CTD_sf"/>
</dbReference>
<evidence type="ECO:0000313" key="4">
    <source>
        <dbReference type="EMBL" id="TDQ49946.1"/>
    </source>
</evidence>
<keyword evidence="4" id="KW-0482">Metalloprotease</keyword>
<proteinExistence type="predicted"/>
<evidence type="ECO:0000259" key="2">
    <source>
        <dbReference type="Pfam" id="PF05299"/>
    </source>
</evidence>
<feature type="signal peptide" evidence="1">
    <location>
        <begin position="1"/>
        <end position="21"/>
    </location>
</feature>
<dbReference type="Pfam" id="PF05299">
    <property type="entry name" value="Peptidase_M61"/>
    <property type="match status" value="1"/>
</dbReference>
<keyword evidence="1" id="KW-0732">Signal</keyword>
<dbReference type="GO" id="GO:0008237">
    <property type="term" value="F:metallopeptidase activity"/>
    <property type="evidence" value="ECO:0007669"/>
    <property type="project" value="UniProtKB-KW"/>
</dbReference>
<evidence type="ECO:0000313" key="5">
    <source>
        <dbReference type="Proteomes" id="UP000295375"/>
    </source>
</evidence>
<dbReference type="AlphaFoldDB" id="A0A4R6UUK8"/>
<comment type="caution">
    <text evidence="4">The sequence shown here is derived from an EMBL/GenBank/DDBJ whole genome shotgun (WGS) entry which is preliminary data.</text>
</comment>
<dbReference type="Gene3D" id="2.60.40.3650">
    <property type="match status" value="1"/>
</dbReference>
<dbReference type="Pfam" id="PF17899">
    <property type="entry name" value="Peptidase_M61_N"/>
    <property type="match status" value="1"/>
</dbReference>
<keyword evidence="4" id="KW-0378">Hydrolase</keyword>
<feature type="domain" description="Peptidase M61 N-terminal" evidence="3">
    <location>
        <begin position="58"/>
        <end position="180"/>
    </location>
</feature>
<organism evidence="4 5">
    <name type="scientific">Permianibacter aggregans</name>
    <dbReference type="NCBI Taxonomy" id="1510150"/>
    <lineage>
        <taxon>Bacteria</taxon>
        <taxon>Pseudomonadati</taxon>
        <taxon>Pseudomonadota</taxon>
        <taxon>Gammaproteobacteria</taxon>
        <taxon>Pseudomonadales</taxon>
        <taxon>Pseudomonadaceae</taxon>
        <taxon>Permianibacter</taxon>
    </lineage>
</organism>
<dbReference type="EMBL" id="SNYM01000003">
    <property type="protein sequence ID" value="TDQ49946.1"/>
    <property type="molecule type" value="Genomic_DNA"/>
</dbReference>
<name>A0A4R6UUK8_9GAMM</name>
<sequence>MFYRKKFVFILAMLTSAFAQAQSPQFQVEVSADSVHVEAQYTVHGKTLALFNVQQTEQLPNGQAGFIRNLVVKDADGKPVKFKATEDGDWNLARGNQTVTVSYDVVAEHGNYRWPAGEEEVAYRTNDGLFFTGYALFIVPAEKMDTDISVKFSLPTGWQASTPWRATGDNQFQVYNRRELLVNAMFFGDAHREVLKEGDYELELVLGKNYANSSKLFTEVLRPMLKHSTELFGSAPKRNRYLIIVNEGASGDGGAFEGSFSQLINGPATENNRVVWGYVMAHELFHFWNGVGLAPAAETEEWFKEGVTDYMTSLLLYRHGVFNEQWFHKRLETMYTRYMIGKFYQRANVSLQEAGLDKQNQRALVYGGGALVAIALEAEMRKASNGEAGVAELLRAMYQELALQNKPYTLEDIRRLSKQISGYDPAPLFAEHVSGKGYLSLTEPLKQLGLSLAAFAEEATVTRDAAADELASKIHQKTFGL</sequence>